<feature type="domain" description="MGS-like" evidence="1">
    <location>
        <begin position="24"/>
        <end position="175"/>
    </location>
</feature>
<dbReference type="HAMAP" id="MF_00549">
    <property type="entry name" value="Methylglyoxal_synth"/>
    <property type="match status" value="1"/>
</dbReference>
<dbReference type="Pfam" id="PF02142">
    <property type="entry name" value="MGS"/>
    <property type="match status" value="1"/>
</dbReference>
<dbReference type="SMART" id="SM00851">
    <property type="entry name" value="MGS"/>
    <property type="match status" value="1"/>
</dbReference>
<reference evidence="2" key="1">
    <citation type="submission" date="2018-06" db="EMBL/GenBank/DDBJ databases">
        <authorList>
            <person name="Zhirakovskaya E."/>
        </authorList>
    </citation>
    <scope>NUCLEOTIDE SEQUENCE</scope>
</reference>
<dbReference type="PANTHER" id="PTHR30492:SF0">
    <property type="entry name" value="METHYLGLYOXAL SYNTHASE"/>
    <property type="match status" value="1"/>
</dbReference>
<keyword evidence="2" id="KW-0456">Lyase</keyword>
<sequence>MDINRHFKQSNNTVNMSETFYERIAFPKRKRIALVAHDTRKKDMLEWVGYNKAQLEKQELFATGTTGSILKNKLGLNITLFKSGPLGGDQQIGAKIAEHGIEVVIFLWDPLMSHPHEPDIYALQRIATTYNIVLACDRSTADFVISSPLMGEKYEKVVIDYERVRLKRIESLMKK</sequence>
<dbReference type="PANTHER" id="PTHR30492">
    <property type="entry name" value="METHYLGLYOXAL SYNTHASE"/>
    <property type="match status" value="1"/>
</dbReference>
<dbReference type="InterPro" id="IPR036914">
    <property type="entry name" value="MGS-like_dom_sf"/>
</dbReference>
<dbReference type="CDD" id="cd01422">
    <property type="entry name" value="MGS"/>
    <property type="match status" value="1"/>
</dbReference>
<dbReference type="EMBL" id="UOGE01000078">
    <property type="protein sequence ID" value="VAX22742.1"/>
    <property type="molecule type" value="Genomic_DNA"/>
</dbReference>
<dbReference type="GO" id="GO:0008929">
    <property type="term" value="F:methylglyoxal synthase activity"/>
    <property type="evidence" value="ECO:0007669"/>
    <property type="project" value="UniProtKB-EC"/>
</dbReference>
<dbReference type="InterPro" id="IPR011607">
    <property type="entry name" value="MGS-like_dom"/>
</dbReference>
<dbReference type="EC" id="4.2.3.3" evidence="2"/>
<gene>
    <name evidence="2" type="ORF">MNBD_NITROSPINAE02-1911</name>
</gene>
<dbReference type="InterPro" id="IPR004363">
    <property type="entry name" value="Methylgl_synth"/>
</dbReference>
<dbReference type="NCBIfam" id="TIGR00160">
    <property type="entry name" value="MGSA"/>
    <property type="match status" value="1"/>
</dbReference>
<dbReference type="PROSITE" id="PS01335">
    <property type="entry name" value="METHYLGLYOXAL_SYNTH"/>
    <property type="match status" value="1"/>
</dbReference>
<name>A0A3B1C3S3_9ZZZZ</name>
<dbReference type="Gene3D" id="3.40.50.1380">
    <property type="entry name" value="Methylglyoxal synthase-like domain"/>
    <property type="match status" value="1"/>
</dbReference>
<dbReference type="SUPFAM" id="SSF52335">
    <property type="entry name" value="Methylglyoxal synthase-like"/>
    <property type="match status" value="1"/>
</dbReference>
<dbReference type="AlphaFoldDB" id="A0A3B1C3S3"/>
<evidence type="ECO:0000259" key="1">
    <source>
        <dbReference type="PROSITE" id="PS51855"/>
    </source>
</evidence>
<evidence type="ECO:0000313" key="2">
    <source>
        <dbReference type="EMBL" id="VAX22742.1"/>
    </source>
</evidence>
<dbReference type="GO" id="GO:0005829">
    <property type="term" value="C:cytosol"/>
    <property type="evidence" value="ECO:0007669"/>
    <property type="project" value="TreeGrafter"/>
</dbReference>
<dbReference type="NCBIfam" id="NF003559">
    <property type="entry name" value="PRK05234.1"/>
    <property type="match status" value="1"/>
</dbReference>
<dbReference type="InterPro" id="IPR018148">
    <property type="entry name" value="Methylglyoxal_synth_AS"/>
</dbReference>
<protein>
    <submittedName>
        <fullName evidence="2">Methylglyoxal synthase</fullName>
        <ecNumber evidence="2">4.2.3.3</ecNumber>
    </submittedName>
</protein>
<proteinExistence type="inferred from homology"/>
<accession>A0A3B1C3S3</accession>
<dbReference type="GO" id="GO:0019242">
    <property type="term" value="P:methylglyoxal biosynthetic process"/>
    <property type="evidence" value="ECO:0007669"/>
    <property type="project" value="InterPro"/>
</dbReference>
<dbReference type="PROSITE" id="PS51855">
    <property type="entry name" value="MGS"/>
    <property type="match status" value="1"/>
</dbReference>
<organism evidence="2">
    <name type="scientific">hydrothermal vent metagenome</name>
    <dbReference type="NCBI Taxonomy" id="652676"/>
    <lineage>
        <taxon>unclassified sequences</taxon>
        <taxon>metagenomes</taxon>
        <taxon>ecological metagenomes</taxon>
    </lineage>
</organism>